<dbReference type="PROSITE" id="PS51778">
    <property type="entry name" value="VAST"/>
    <property type="match status" value="1"/>
</dbReference>
<reference evidence="8 10" key="1">
    <citation type="journal article" date="2011" name="Science">
        <title>Comparative functional genomics of the fission yeasts.</title>
        <authorList>
            <person name="Rhind N."/>
            <person name="Chen Z."/>
            <person name="Yassour M."/>
            <person name="Thompson D.A."/>
            <person name="Haas B.J."/>
            <person name="Habib N."/>
            <person name="Wapinski I."/>
            <person name="Roy S."/>
            <person name="Lin M.F."/>
            <person name="Heiman D.I."/>
            <person name="Young S.K."/>
            <person name="Furuya K."/>
            <person name="Guo Y."/>
            <person name="Pidoux A."/>
            <person name="Chen H.M."/>
            <person name="Robbertse B."/>
            <person name="Goldberg J.M."/>
            <person name="Aoki K."/>
            <person name="Bayne E.H."/>
            <person name="Berlin A.M."/>
            <person name="Desjardins C.A."/>
            <person name="Dobbs E."/>
            <person name="Dukaj L."/>
            <person name="Fan L."/>
            <person name="FitzGerald M.G."/>
            <person name="French C."/>
            <person name="Gujja S."/>
            <person name="Hansen K."/>
            <person name="Keifenheim D."/>
            <person name="Levin J.Z."/>
            <person name="Mosher R.A."/>
            <person name="Mueller C.A."/>
            <person name="Pfiffner J."/>
            <person name="Priest M."/>
            <person name="Russ C."/>
            <person name="Smialowska A."/>
            <person name="Swoboda P."/>
            <person name="Sykes S.M."/>
            <person name="Vaughn M."/>
            <person name="Vengrova S."/>
            <person name="Yoder R."/>
            <person name="Zeng Q."/>
            <person name="Allshire R."/>
            <person name="Baulcombe D."/>
            <person name="Birren B.W."/>
            <person name="Brown W."/>
            <person name="Ekwall K."/>
            <person name="Kellis M."/>
            <person name="Leatherwood J."/>
            <person name="Levin H."/>
            <person name="Margalit H."/>
            <person name="Martienssen R."/>
            <person name="Nieduszynski C.A."/>
            <person name="Spatafora J.W."/>
            <person name="Friedman N."/>
            <person name="Dalgaard J.Z."/>
            <person name="Baumann P."/>
            <person name="Niki H."/>
            <person name="Regev A."/>
            <person name="Nusbaum C."/>
        </authorList>
    </citation>
    <scope>NUCLEOTIDE SEQUENCE [LARGE SCALE GENOMIC DNA]</scope>
    <source>
        <strain evidence="10">yFS275 / FY16936</strain>
    </source>
</reference>
<sequence>MKENGFLSTIIASAINKLSSTLSDFSDRGSSSNKKSGKAISKDHSAETLPSETLDQDENDPDSPPNQSIHSPSTSQVPLGEGELRLEDFNRVLQDDDQNSETKVTTPVADGIEAEDTKSAIHSFRSTSPALESAQANTSAQGNSFPQKRLSSVSSSRNLSNITGYANANSKRNREFHQLFKSVPDDDYLIEDYGCALQRDIFLHGRMYLSEKHICFNSSIFGWVTNIVIPFSEVVSVEKKYTAVVFPNAIQITTLHARYLFASFLSRDTTYQLIVTIWKHTHPFLSIFANGHGIMDAGNKKDKTGGDLSASEHLSSTNESDDEDKDGAYESDGSTETSANSDIDDDLTAEGVADAGTSPDTSGDGPAKMQAAFRTLEHAPTEWPGTPYDHVLCNGEVINKPLGTTFSMLFGDNSSWFADFLQSQKMSQIQIDLWEEKDHLFTRKLHYMKPVAPPYRQTMCYLTDTIDHLDANSYIQISSTTSTPQVPSGKSFLVKTQYVLTWGENNTTKLSISYYIQWEKSSWLKGAIEKGANEGQIDYVKALLEHIRKAKDTKPGKRKKSKKSRKQLEKQPDEEAAVEEVVEEGAAGIMPVIVNVLTTAVNWLSQPRNMFNVLLLFLLCLQFWYLRKLIKGDVTWNPALKQENPVFPGSGSSTLRFDESNFNSWLNTRLKSLVREHEPTLESRKDNHADANTDELQAAADYMVKRLTQLKSELDKAKGLSAS</sequence>
<dbReference type="GO" id="GO:0032934">
    <property type="term" value="F:sterol binding"/>
    <property type="evidence" value="ECO:0000318"/>
    <property type="project" value="GO_Central"/>
</dbReference>
<dbReference type="STRING" id="402676.B6K0D6"/>
<dbReference type="GO" id="GO:0005886">
    <property type="term" value="C:plasma membrane"/>
    <property type="evidence" value="ECO:0000318"/>
    <property type="project" value="GO_Central"/>
</dbReference>
<feature type="domain" description="VASt" evidence="7">
    <location>
        <begin position="388"/>
        <end position="555"/>
    </location>
</feature>
<proteinExistence type="inferred from homology"/>
<dbReference type="Pfam" id="PF16016">
    <property type="entry name" value="VASt"/>
    <property type="match status" value="1"/>
</dbReference>
<evidence type="ECO:0000256" key="6">
    <source>
        <dbReference type="SAM" id="MobiDB-lite"/>
    </source>
</evidence>
<feature type="compositionally biased region" description="Polar residues" evidence="6">
    <location>
        <begin position="124"/>
        <end position="146"/>
    </location>
</feature>
<dbReference type="GO" id="GO:0032366">
    <property type="term" value="P:intracellular sterol transport"/>
    <property type="evidence" value="ECO:0000318"/>
    <property type="project" value="GO_Central"/>
</dbReference>
<dbReference type="JaponicusDB" id="SJAG_01329">
    <property type="gene designation" value="ltc1"/>
</dbReference>
<feature type="region of interest" description="Disordered" evidence="6">
    <location>
        <begin position="551"/>
        <end position="576"/>
    </location>
</feature>
<dbReference type="GO" id="GO:0032541">
    <property type="term" value="C:cortical endoplasmic reticulum"/>
    <property type="evidence" value="ECO:0000318"/>
    <property type="project" value="GO_Central"/>
</dbReference>
<comment type="subcellular location">
    <subcellularLocation>
        <location evidence="1">Membrane</location>
        <topology evidence="1">Single-pass membrane protein</topology>
    </subcellularLocation>
</comment>
<evidence type="ECO:0000313" key="9">
    <source>
        <dbReference type="JaponicusDB" id="SJAG_01329"/>
    </source>
</evidence>
<evidence type="ECO:0000259" key="7">
    <source>
        <dbReference type="PROSITE" id="PS51778"/>
    </source>
</evidence>
<accession>B6K0D6</accession>
<keyword evidence="10" id="KW-1185">Reference proteome</keyword>
<dbReference type="PANTHER" id="PTHR23319:SF4">
    <property type="entry name" value="GRAM DOMAIN CONTAINING 1B, ISOFORM E"/>
    <property type="match status" value="1"/>
</dbReference>
<gene>
    <name evidence="9" type="primary">ltc1</name>
    <name evidence="8" type="ORF">SJAG_01329</name>
</gene>
<dbReference type="AlphaFoldDB" id="B6K0D6"/>
<dbReference type="InterPro" id="IPR031968">
    <property type="entry name" value="VASt"/>
</dbReference>
<dbReference type="GO" id="GO:0005789">
    <property type="term" value="C:endoplasmic reticulum membrane"/>
    <property type="evidence" value="ECO:0000318"/>
    <property type="project" value="GO_Central"/>
</dbReference>
<dbReference type="HOGENOM" id="CLU_375149_0_0_1"/>
<feature type="compositionally biased region" description="Polar residues" evidence="6">
    <location>
        <begin position="65"/>
        <end position="77"/>
    </location>
</feature>
<evidence type="ECO:0000313" key="8">
    <source>
        <dbReference type="EMBL" id="EEB06286.1"/>
    </source>
</evidence>
<dbReference type="InterPro" id="IPR051482">
    <property type="entry name" value="Cholesterol_transport"/>
</dbReference>
<dbReference type="GO" id="GO:0044233">
    <property type="term" value="C:mitochondria-associated endoplasmic reticulum membrane contact site"/>
    <property type="evidence" value="ECO:0007669"/>
    <property type="project" value="EnsemblFungi"/>
</dbReference>
<dbReference type="Proteomes" id="UP000001744">
    <property type="component" value="Unassembled WGS sequence"/>
</dbReference>
<dbReference type="Pfam" id="PF02893">
    <property type="entry name" value="GRAM"/>
    <property type="match status" value="1"/>
</dbReference>
<keyword evidence="4" id="KW-1133">Transmembrane helix</keyword>
<organism evidence="8 10">
    <name type="scientific">Schizosaccharomyces japonicus (strain yFS275 / FY16936)</name>
    <name type="common">Fission yeast</name>
    <dbReference type="NCBI Taxonomy" id="402676"/>
    <lineage>
        <taxon>Eukaryota</taxon>
        <taxon>Fungi</taxon>
        <taxon>Dikarya</taxon>
        <taxon>Ascomycota</taxon>
        <taxon>Taphrinomycotina</taxon>
        <taxon>Schizosaccharomycetes</taxon>
        <taxon>Schizosaccharomycetales</taxon>
        <taxon>Schizosaccharomycetaceae</taxon>
        <taxon>Schizosaccharomyces</taxon>
    </lineage>
</organism>
<dbReference type="EMBL" id="KE651168">
    <property type="protein sequence ID" value="EEB06286.1"/>
    <property type="molecule type" value="Genomic_DNA"/>
</dbReference>
<name>B6K0D6_SCHJY</name>
<feature type="region of interest" description="Disordered" evidence="6">
    <location>
        <begin position="21"/>
        <end position="79"/>
    </location>
</feature>
<dbReference type="GO" id="GO:1990578">
    <property type="term" value="C:perinuclear endoplasmic reticulum membrane"/>
    <property type="evidence" value="ECO:0007669"/>
    <property type="project" value="EnsemblFungi"/>
</dbReference>
<evidence type="ECO:0000313" key="10">
    <source>
        <dbReference type="Proteomes" id="UP000001744"/>
    </source>
</evidence>
<dbReference type="GO" id="GO:0005739">
    <property type="term" value="C:mitochondrion"/>
    <property type="evidence" value="ECO:0000318"/>
    <property type="project" value="GO_Central"/>
</dbReference>
<dbReference type="eggNOG" id="KOG1032">
    <property type="taxonomic scope" value="Eukaryota"/>
</dbReference>
<evidence type="ECO:0000256" key="2">
    <source>
        <dbReference type="ARBA" id="ARBA00006582"/>
    </source>
</evidence>
<dbReference type="GO" id="GO:0120015">
    <property type="term" value="F:sterol transfer activity"/>
    <property type="evidence" value="ECO:0000318"/>
    <property type="project" value="GO_Central"/>
</dbReference>
<dbReference type="OMA" id="YIKPVAP"/>
<feature type="compositionally biased region" description="Polar residues" evidence="6">
    <location>
        <begin position="332"/>
        <end position="341"/>
    </location>
</feature>
<dbReference type="InterPro" id="IPR004182">
    <property type="entry name" value="GRAM"/>
</dbReference>
<feature type="compositionally biased region" description="Polar residues" evidence="6">
    <location>
        <begin position="21"/>
        <end position="34"/>
    </location>
</feature>
<keyword evidence="5" id="KW-0472">Membrane</keyword>
<dbReference type="PANTHER" id="PTHR23319">
    <property type="entry name" value="GRAM DOMAIN CONTAINING 1B, ISOFORM E"/>
    <property type="match status" value="1"/>
</dbReference>
<dbReference type="InterPro" id="IPR011993">
    <property type="entry name" value="PH-like_dom_sf"/>
</dbReference>
<feature type="region of interest" description="Disordered" evidence="6">
    <location>
        <begin position="300"/>
        <end position="367"/>
    </location>
</feature>
<evidence type="ECO:0000256" key="1">
    <source>
        <dbReference type="ARBA" id="ARBA00004167"/>
    </source>
</evidence>
<keyword evidence="3" id="KW-0812">Transmembrane</keyword>
<dbReference type="OrthoDB" id="2162691at2759"/>
<evidence type="ECO:0000256" key="3">
    <source>
        <dbReference type="ARBA" id="ARBA00022692"/>
    </source>
</evidence>
<dbReference type="RefSeq" id="XP_002172579.1">
    <property type="nucleotide sequence ID" value="XM_002172543.2"/>
</dbReference>
<feature type="region of interest" description="Disordered" evidence="6">
    <location>
        <begin position="92"/>
        <end position="156"/>
    </location>
</feature>
<protein>
    <submittedName>
        <fullName evidence="8">GRAM domain-containing protein</fullName>
    </submittedName>
</protein>
<dbReference type="Gene3D" id="2.30.29.30">
    <property type="entry name" value="Pleckstrin-homology domain (PH domain)/Phosphotyrosine-binding domain (PTB)"/>
    <property type="match status" value="1"/>
</dbReference>
<evidence type="ECO:0000256" key="5">
    <source>
        <dbReference type="ARBA" id="ARBA00023136"/>
    </source>
</evidence>
<dbReference type="SMART" id="SM00568">
    <property type="entry name" value="GRAM"/>
    <property type="match status" value="1"/>
</dbReference>
<evidence type="ECO:0000256" key="4">
    <source>
        <dbReference type="ARBA" id="ARBA00022989"/>
    </source>
</evidence>
<dbReference type="GeneID" id="7052404"/>
<dbReference type="VEuPathDB" id="FungiDB:SJAG_01329"/>
<feature type="compositionally biased region" description="Basic residues" evidence="6">
    <location>
        <begin position="556"/>
        <end position="565"/>
    </location>
</feature>
<dbReference type="FunFam" id="2.30.29.30:FF:000008">
    <property type="entry name" value="GRAM domain containing 1B"/>
    <property type="match status" value="1"/>
</dbReference>
<comment type="similarity">
    <text evidence="2">Belongs to the YSP2 family.</text>
</comment>
<dbReference type="CDD" id="cd13220">
    <property type="entry name" value="PH-GRAM_GRAMDC"/>
    <property type="match status" value="1"/>
</dbReference>
<dbReference type="GO" id="GO:0140268">
    <property type="term" value="C:endoplasmic reticulum-plasma membrane contact site"/>
    <property type="evidence" value="ECO:0000318"/>
    <property type="project" value="GO_Central"/>
</dbReference>